<dbReference type="AlphaFoldDB" id="A0A2K1JH80"/>
<accession>A0A2K1JH80</accession>
<dbReference type="EMBL" id="ABEU02000014">
    <property type="protein sequence ID" value="PNR40905.1"/>
    <property type="molecule type" value="Genomic_DNA"/>
</dbReference>
<dbReference type="EnsemblPlants" id="Pp3c14_10330V3.1">
    <property type="protein sequence ID" value="Pp3c14_10330V3.1"/>
    <property type="gene ID" value="Pp3c14_10330"/>
</dbReference>
<protein>
    <submittedName>
        <fullName evidence="1 2">Uncharacterized protein</fullName>
    </submittedName>
</protein>
<evidence type="ECO:0000313" key="3">
    <source>
        <dbReference type="Proteomes" id="UP000006727"/>
    </source>
</evidence>
<dbReference type="InParanoid" id="A0A2K1JH80"/>
<sequence length="82" mass="9485">MAKGEPRFADSAPWNENNHNHMFALTKRHPNHLVPLRMRMMLRNWKGRVAMVSIFLLGELVSLRALKKNAGILAEVQFHLIL</sequence>
<reference evidence="1 3" key="2">
    <citation type="journal article" date="2018" name="Plant J.">
        <title>The Physcomitrella patens chromosome-scale assembly reveals moss genome structure and evolution.</title>
        <authorList>
            <person name="Lang D."/>
            <person name="Ullrich K.K."/>
            <person name="Murat F."/>
            <person name="Fuchs J."/>
            <person name="Jenkins J."/>
            <person name="Haas F.B."/>
            <person name="Piednoel M."/>
            <person name="Gundlach H."/>
            <person name="Van Bel M."/>
            <person name="Meyberg R."/>
            <person name="Vives C."/>
            <person name="Morata J."/>
            <person name="Symeonidi A."/>
            <person name="Hiss M."/>
            <person name="Muchero W."/>
            <person name="Kamisugi Y."/>
            <person name="Saleh O."/>
            <person name="Blanc G."/>
            <person name="Decker E.L."/>
            <person name="van Gessel N."/>
            <person name="Grimwood J."/>
            <person name="Hayes R.D."/>
            <person name="Graham S.W."/>
            <person name="Gunter L.E."/>
            <person name="McDaniel S.F."/>
            <person name="Hoernstein S.N.W."/>
            <person name="Larsson A."/>
            <person name="Li F.W."/>
            <person name="Perroud P.F."/>
            <person name="Phillips J."/>
            <person name="Ranjan P."/>
            <person name="Rokshar D.S."/>
            <person name="Rothfels C.J."/>
            <person name="Schneider L."/>
            <person name="Shu S."/>
            <person name="Stevenson D.W."/>
            <person name="Thummler F."/>
            <person name="Tillich M."/>
            <person name="Villarreal Aguilar J.C."/>
            <person name="Widiez T."/>
            <person name="Wong G.K."/>
            <person name="Wymore A."/>
            <person name="Zhang Y."/>
            <person name="Zimmer A.D."/>
            <person name="Quatrano R.S."/>
            <person name="Mayer K.F.X."/>
            <person name="Goodstein D."/>
            <person name="Casacuberta J.M."/>
            <person name="Vandepoele K."/>
            <person name="Reski R."/>
            <person name="Cuming A.C."/>
            <person name="Tuskan G.A."/>
            <person name="Maumus F."/>
            <person name="Salse J."/>
            <person name="Schmutz J."/>
            <person name="Rensing S.A."/>
        </authorList>
    </citation>
    <scope>NUCLEOTIDE SEQUENCE [LARGE SCALE GENOMIC DNA]</scope>
    <source>
        <strain evidence="2 3">cv. Gransden 2004</strain>
    </source>
</reference>
<name>A0A2K1JH80_PHYPA</name>
<dbReference type="Gramene" id="Pp3c14_10330V3.1">
    <property type="protein sequence ID" value="Pp3c14_10330V3.1"/>
    <property type="gene ID" value="Pp3c14_10330"/>
</dbReference>
<proteinExistence type="predicted"/>
<keyword evidence="3" id="KW-1185">Reference proteome</keyword>
<gene>
    <name evidence="1" type="ORF">PHYPA_018308</name>
</gene>
<reference evidence="1 3" key="1">
    <citation type="journal article" date="2008" name="Science">
        <title>The Physcomitrella genome reveals evolutionary insights into the conquest of land by plants.</title>
        <authorList>
            <person name="Rensing S."/>
            <person name="Lang D."/>
            <person name="Zimmer A."/>
            <person name="Terry A."/>
            <person name="Salamov A."/>
            <person name="Shapiro H."/>
            <person name="Nishiyama T."/>
            <person name="Perroud P.-F."/>
            <person name="Lindquist E."/>
            <person name="Kamisugi Y."/>
            <person name="Tanahashi T."/>
            <person name="Sakakibara K."/>
            <person name="Fujita T."/>
            <person name="Oishi K."/>
            <person name="Shin-I T."/>
            <person name="Kuroki Y."/>
            <person name="Toyoda A."/>
            <person name="Suzuki Y."/>
            <person name="Hashimoto A."/>
            <person name="Yamaguchi K."/>
            <person name="Sugano A."/>
            <person name="Kohara Y."/>
            <person name="Fujiyama A."/>
            <person name="Anterola A."/>
            <person name="Aoki S."/>
            <person name="Ashton N."/>
            <person name="Barbazuk W.B."/>
            <person name="Barker E."/>
            <person name="Bennetzen J."/>
            <person name="Bezanilla M."/>
            <person name="Blankenship R."/>
            <person name="Cho S.H."/>
            <person name="Dutcher S."/>
            <person name="Estelle M."/>
            <person name="Fawcett J.A."/>
            <person name="Gundlach H."/>
            <person name="Hanada K."/>
            <person name="Heyl A."/>
            <person name="Hicks K.A."/>
            <person name="Hugh J."/>
            <person name="Lohr M."/>
            <person name="Mayer K."/>
            <person name="Melkozernov A."/>
            <person name="Murata T."/>
            <person name="Nelson D."/>
            <person name="Pils B."/>
            <person name="Prigge M."/>
            <person name="Reiss B."/>
            <person name="Renner T."/>
            <person name="Rombauts S."/>
            <person name="Rushton P."/>
            <person name="Sanderfoot A."/>
            <person name="Schween G."/>
            <person name="Shiu S.-H."/>
            <person name="Stueber K."/>
            <person name="Theodoulou F.L."/>
            <person name="Tu H."/>
            <person name="Van de Peer Y."/>
            <person name="Verrier P.J."/>
            <person name="Waters E."/>
            <person name="Wood A."/>
            <person name="Yang L."/>
            <person name="Cove D."/>
            <person name="Cuming A."/>
            <person name="Hasebe M."/>
            <person name="Lucas S."/>
            <person name="Mishler D.B."/>
            <person name="Reski R."/>
            <person name="Grigoriev I."/>
            <person name="Quatrano R.S."/>
            <person name="Boore J.L."/>
        </authorList>
    </citation>
    <scope>NUCLEOTIDE SEQUENCE [LARGE SCALE GENOMIC DNA]</scope>
    <source>
        <strain evidence="2 3">cv. Gransden 2004</strain>
    </source>
</reference>
<evidence type="ECO:0000313" key="1">
    <source>
        <dbReference type="EMBL" id="PNR40905.1"/>
    </source>
</evidence>
<reference evidence="2" key="3">
    <citation type="submission" date="2020-12" db="UniProtKB">
        <authorList>
            <consortium name="EnsemblPlants"/>
        </authorList>
    </citation>
    <scope>IDENTIFICATION</scope>
</reference>
<dbReference type="Proteomes" id="UP000006727">
    <property type="component" value="Chromosome 14"/>
</dbReference>
<organism evidence="1">
    <name type="scientific">Physcomitrium patens</name>
    <name type="common">Spreading-leaved earth moss</name>
    <name type="synonym">Physcomitrella patens</name>
    <dbReference type="NCBI Taxonomy" id="3218"/>
    <lineage>
        <taxon>Eukaryota</taxon>
        <taxon>Viridiplantae</taxon>
        <taxon>Streptophyta</taxon>
        <taxon>Embryophyta</taxon>
        <taxon>Bryophyta</taxon>
        <taxon>Bryophytina</taxon>
        <taxon>Bryopsida</taxon>
        <taxon>Funariidae</taxon>
        <taxon>Funariales</taxon>
        <taxon>Funariaceae</taxon>
        <taxon>Physcomitrium</taxon>
    </lineage>
</organism>
<evidence type="ECO:0000313" key="2">
    <source>
        <dbReference type="EnsemblPlants" id="Pp3c14_10330V3.1"/>
    </source>
</evidence>